<evidence type="ECO:0000313" key="6">
    <source>
        <dbReference type="EMBL" id="TZF91829.1"/>
    </source>
</evidence>
<accession>A0A5D8ZAG8</accession>
<evidence type="ECO:0000256" key="4">
    <source>
        <dbReference type="SAM" id="SignalP"/>
    </source>
</evidence>
<dbReference type="AlphaFoldDB" id="A0A5D8ZAG8"/>
<dbReference type="RefSeq" id="WP_149351378.1">
    <property type="nucleotide sequence ID" value="NZ_VTRV01000002.1"/>
</dbReference>
<reference evidence="6 7" key="1">
    <citation type="submission" date="2019-08" db="EMBL/GenBank/DDBJ databases">
        <title>Draft genome sequence of Lysobacter sp. UKS-15.</title>
        <authorList>
            <person name="Im W.-T."/>
        </authorList>
    </citation>
    <scope>NUCLEOTIDE SEQUENCE [LARGE SCALE GENOMIC DNA]</scope>
    <source>
        <strain evidence="6 7">UKS-15</strain>
    </source>
</reference>
<comment type="caution">
    <text evidence="6">The sequence shown here is derived from an EMBL/GenBank/DDBJ whole genome shotgun (WGS) entry which is preliminary data.</text>
</comment>
<dbReference type="EMBL" id="VTRV01000002">
    <property type="protein sequence ID" value="TZF91829.1"/>
    <property type="molecule type" value="Genomic_DNA"/>
</dbReference>
<feature type="region of interest" description="Disordered" evidence="3">
    <location>
        <begin position="1137"/>
        <end position="1157"/>
    </location>
</feature>
<protein>
    <recommendedName>
        <fullName evidence="5">PilY1 beta-propeller domain-containing protein</fullName>
    </recommendedName>
</protein>
<keyword evidence="1" id="KW-0479">Metal-binding</keyword>
<gene>
    <name evidence="6" type="ORF">FW784_00345</name>
</gene>
<keyword evidence="4" id="KW-0732">Signal</keyword>
<dbReference type="Proteomes" id="UP000323164">
    <property type="component" value="Unassembled WGS sequence"/>
</dbReference>
<feature type="chain" id="PRO_5022751239" description="PilY1 beta-propeller domain-containing protein" evidence="4">
    <location>
        <begin position="34"/>
        <end position="1170"/>
    </location>
</feature>
<evidence type="ECO:0000313" key="7">
    <source>
        <dbReference type="Proteomes" id="UP000323164"/>
    </source>
</evidence>
<evidence type="ECO:0000256" key="1">
    <source>
        <dbReference type="ARBA" id="ARBA00022723"/>
    </source>
</evidence>
<feature type="domain" description="PilY1 beta-propeller" evidence="5">
    <location>
        <begin position="694"/>
        <end position="986"/>
    </location>
</feature>
<dbReference type="Gene3D" id="2.60.120.380">
    <property type="match status" value="1"/>
</dbReference>
<organism evidence="6 7">
    <name type="scientific">Cognatilysobacter lacus</name>
    <dbReference type="NCBI Taxonomy" id="1643323"/>
    <lineage>
        <taxon>Bacteria</taxon>
        <taxon>Pseudomonadati</taxon>
        <taxon>Pseudomonadota</taxon>
        <taxon>Gammaproteobacteria</taxon>
        <taxon>Lysobacterales</taxon>
        <taxon>Lysobacteraceae</taxon>
        <taxon>Cognatilysobacter</taxon>
    </lineage>
</organism>
<dbReference type="Pfam" id="PF05567">
    <property type="entry name" value="T4P_PilY1"/>
    <property type="match status" value="1"/>
</dbReference>
<proteinExistence type="predicted"/>
<dbReference type="OrthoDB" id="7156875at2"/>
<feature type="signal peptide" evidence="4">
    <location>
        <begin position="1"/>
        <end position="33"/>
    </location>
</feature>
<evidence type="ECO:0000256" key="3">
    <source>
        <dbReference type="SAM" id="MobiDB-lite"/>
    </source>
</evidence>
<keyword evidence="7" id="KW-1185">Reference proteome</keyword>
<name>A0A5D8ZAG8_9GAMM</name>
<evidence type="ECO:0000259" key="5">
    <source>
        <dbReference type="Pfam" id="PF05567"/>
    </source>
</evidence>
<sequence>MTISATPRMRSGALAAAVAAILLGGVQSSPVQAASSFPDYPLQSGAGTVPPNILFMLDNSGSMADSFMPVPGLAAMTDVSLASAKAFNSLAYDPSVTYSPWDTTDTSGSATTVPGGTTYGAVYLDDTQATTTGSIGGNARSVFYVLRNTSAPATATSYDRYRIDSSGTVQKASVTSVNTDGTLSIAAMAQGAYTDYSVSLPGNTGSSASVYLTPVGTWSGDADMYVTWNGSTPTTSNYQCVSAGDTATEKCDLNYYGAVTLKVRVYAYSATQALQLQVKSTRFGTETAAVPSTRSNANEVTNIATWYSFHRTRMKVAKAGASRAFIGLGSGFRVGYDTINADNGTPNTTMRYPIPVGTNSARFEGANKVAWFTRLQAQSAGGGTPLRSALKRAGVYYQTAEPWTDGTGTAEQACRASYTLLSTDGFWNSDSGFSIGGDIDGDGAADTLADVAKYFWQTDLRTSLDNLVPTTTKDTANWQHMGLFGVSIGQQGTLPVTSTPPTTWPNPTLIEDARRIDDLWHASVNARGAFIVASQADEYAKALKSALDNIKEQVASGSNLTANGNSLNSGSQIFQAMFTSRLWSGDIKAFDISAGGIAVTPDWSLATQANDPSTNFASRPVMTWYNGAGATFDTTHVATPSQFARTGTPAVTAADNIAYIKGNRSLEIQNGGTLRDRRSPVGDIVNSSPFYQRETGMMFIGANDGMLHGVDSDTGNVLFSYVPAGIDVPSLASLSDPYYYHHFFVDGQMDVSTLAQGSNRNILVSGLGRGGKGVFALDVTGVKTNGFLASNVLWDKTGVADNDMGYVLGQPLVRLGNNGSSLAIVGNGVESTNGKAVLYIYVLSSTGAITSTLKFDTLIAGGNGMSEPRAADTDGNGTVDTIYAGDLKGNLWKIDVSNSSTSRWGFAFASSNGNNGTPLPMFTALDPSGVAQPITGAVALAREPGSARIFVNFGTGKLLSQSDVVTQSSVEQTQTLYGLIDEGNRITSYTDLQQRSIAYVGVDSAGRTARSFEAYSVLPSGKRGWYLNLATNAQSYARGERVVTAPLIRGRATWVSSIIPNLAEGCANTGKGFLNVLDVFTGTNPETGSFIDVNGNGHGDDKISVSGTQPSDGNGFVSSIDLGVAMPGQPVQIGDTVAVGGSNARTGSVRKTGSGDRPQRLNWREIINRQ</sequence>
<dbReference type="GO" id="GO:0046872">
    <property type="term" value="F:metal ion binding"/>
    <property type="evidence" value="ECO:0007669"/>
    <property type="project" value="UniProtKB-KW"/>
</dbReference>
<evidence type="ECO:0000256" key="2">
    <source>
        <dbReference type="ARBA" id="ARBA00022837"/>
    </source>
</evidence>
<dbReference type="InterPro" id="IPR008707">
    <property type="entry name" value="B-propeller_PilY1"/>
</dbReference>
<keyword evidence="2" id="KW-0106">Calcium</keyword>